<dbReference type="PANTHER" id="PTHR13387:SF9">
    <property type="entry name" value="PROTEIN HGH1 HOMOLOG"/>
    <property type="match status" value="1"/>
</dbReference>
<feature type="domain" description="Protein HGH1 N-terminal" evidence="2">
    <location>
        <begin position="165"/>
        <end position="271"/>
    </location>
</feature>
<dbReference type="EMBL" id="HBIJ01005896">
    <property type="protein sequence ID" value="CAE0363404.1"/>
    <property type="molecule type" value="Transcribed_RNA"/>
</dbReference>
<dbReference type="PANTHER" id="PTHR13387">
    <property type="entry name" value="PROTEIN HGH1 HOMOLOG"/>
    <property type="match status" value="1"/>
</dbReference>
<dbReference type="InterPro" id="IPR039717">
    <property type="entry name" value="Hgh1"/>
</dbReference>
<dbReference type="Pfam" id="PF04063">
    <property type="entry name" value="DUF383"/>
    <property type="match status" value="1"/>
</dbReference>
<dbReference type="AlphaFoldDB" id="A0A7S3JUY6"/>
<accession>A0A7S3JUY6</accession>
<dbReference type="InterPro" id="IPR016024">
    <property type="entry name" value="ARM-type_fold"/>
</dbReference>
<dbReference type="InterPro" id="IPR007205">
    <property type="entry name" value="Protein_HGH1_N"/>
</dbReference>
<feature type="compositionally biased region" description="Basic and acidic residues" evidence="1">
    <location>
        <begin position="415"/>
        <end position="431"/>
    </location>
</feature>
<dbReference type="SUPFAM" id="SSF48371">
    <property type="entry name" value="ARM repeat"/>
    <property type="match status" value="1"/>
</dbReference>
<name>A0A7S3JUY6_9STRA</name>
<feature type="region of interest" description="Disordered" evidence="1">
    <location>
        <begin position="411"/>
        <end position="433"/>
    </location>
</feature>
<gene>
    <name evidence="3" type="ORF">ALAG00032_LOCUS4145</name>
</gene>
<evidence type="ECO:0000256" key="1">
    <source>
        <dbReference type="SAM" id="MobiDB-lite"/>
    </source>
</evidence>
<protein>
    <recommendedName>
        <fullName evidence="2">Protein HGH1 N-terminal domain-containing protein</fullName>
    </recommendedName>
</protein>
<evidence type="ECO:0000313" key="3">
    <source>
        <dbReference type="EMBL" id="CAE0363404.1"/>
    </source>
</evidence>
<evidence type="ECO:0000259" key="2">
    <source>
        <dbReference type="Pfam" id="PF04063"/>
    </source>
</evidence>
<feature type="region of interest" description="Disordered" evidence="1">
    <location>
        <begin position="377"/>
        <end position="396"/>
    </location>
</feature>
<sequence length="453" mass="50223">MTDSLLDVIRDHGENLEGKQGKELRKESAAALRSFSEDAQVLGTICESSDGIELVCMLTHYTESCRDALATLVNLTAWAHAQGERCMETVIKRLSLRTVAKIASQSDYDWSTRDAALRLIQNATILDIGCMALGSDLEMLLKHFVILPFAEMEAINDRWARFGCILQNASASSLKFRSALLRRSTAIIKKLLPHLRCASTERRRGVAAILKHCALDRDEHFYLFDELGAGAHIVNALAQPDDIHRLDLQQRTTLQAFAGDIDTRREPDSDVALLLLEALFCFCATRRIRKALKNACVYPVIRDCDYAFAGVLHEDKDDSILDASNGILVTTDSTTEHSLTANDNDDTSNTRISRVCADLADMLLRDDEEQIQTIEHTFAQPNSNTPSSLLPQNSNEKAAPFSSIKAGFLSSSTASKEKKNQINTTKKEEKNFQSVVVTDEELAAKVDAFDLPD</sequence>
<dbReference type="InterPro" id="IPR011989">
    <property type="entry name" value="ARM-like"/>
</dbReference>
<dbReference type="Gene3D" id="1.25.10.10">
    <property type="entry name" value="Leucine-rich Repeat Variant"/>
    <property type="match status" value="1"/>
</dbReference>
<reference evidence="3" key="1">
    <citation type="submission" date="2021-01" db="EMBL/GenBank/DDBJ databases">
        <authorList>
            <person name="Corre E."/>
            <person name="Pelletier E."/>
            <person name="Niang G."/>
            <person name="Scheremetjew M."/>
            <person name="Finn R."/>
            <person name="Kale V."/>
            <person name="Holt S."/>
            <person name="Cochrane G."/>
            <person name="Meng A."/>
            <person name="Brown T."/>
            <person name="Cohen L."/>
        </authorList>
    </citation>
    <scope>NUCLEOTIDE SEQUENCE</scope>
    <source>
        <strain evidence="3">CCMP1510</strain>
    </source>
</reference>
<organism evidence="3">
    <name type="scientific">Aureoumbra lagunensis</name>
    <dbReference type="NCBI Taxonomy" id="44058"/>
    <lineage>
        <taxon>Eukaryota</taxon>
        <taxon>Sar</taxon>
        <taxon>Stramenopiles</taxon>
        <taxon>Ochrophyta</taxon>
        <taxon>Pelagophyceae</taxon>
        <taxon>Pelagomonadales</taxon>
        <taxon>Aureoumbra</taxon>
    </lineage>
</organism>
<proteinExistence type="predicted"/>